<keyword evidence="2" id="KW-0732">Signal</keyword>
<dbReference type="EMBL" id="SMKA01000239">
    <property type="protein sequence ID" value="TDC18890.1"/>
    <property type="molecule type" value="Genomic_DNA"/>
</dbReference>
<dbReference type="RefSeq" id="WP_132413979.1">
    <property type="nucleotide sequence ID" value="NZ_SMKA01000239.1"/>
</dbReference>
<feature type="transmembrane region" description="Helical" evidence="1">
    <location>
        <begin position="41"/>
        <end position="63"/>
    </location>
</feature>
<evidence type="ECO:0000313" key="4">
    <source>
        <dbReference type="Proteomes" id="UP000295075"/>
    </source>
</evidence>
<name>A0A4R4PCM3_9ACTN</name>
<keyword evidence="4" id="KW-1185">Reference proteome</keyword>
<comment type="caution">
    <text evidence="3">The sequence shown here is derived from an EMBL/GenBank/DDBJ whole genome shotgun (WGS) entry which is preliminary data.</text>
</comment>
<evidence type="ECO:0000256" key="2">
    <source>
        <dbReference type="SAM" id="SignalP"/>
    </source>
</evidence>
<keyword evidence="1" id="KW-0472">Membrane</keyword>
<dbReference type="AlphaFoldDB" id="A0A4R4PCM3"/>
<evidence type="ECO:0000313" key="3">
    <source>
        <dbReference type="EMBL" id="TDC18890.1"/>
    </source>
</evidence>
<feature type="chain" id="PRO_5038764706" evidence="2">
    <location>
        <begin position="21"/>
        <end position="125"/>
    </location>
</feature>
<feature type="transmembrane region" description="Helical" evidence="1">
    <location>
        <begin position="70"/>
        <end position="87"/>
    </location>
</feature>
<keyword evidence="1" id="KW-1133">Transmembrane helix</keyword>
<gene>
    <name evidence="3" type="ORF">E1261_34790</name>
</gene>
<feature type="signal peptide" evidence="2">
    <location>
        <begin position="1"/>
        <end position="20"/>
    </location>
</feature>
<sequence length="125" mass="12987">MKLWIANAVAALLVAVAAIAQPILASSPRCGRSCDPHGYVVIFSALPALVTTLLALAALASLVARRRGGLWVVLVAAVGCGFEWLLLRSLLSIAHNVVIGAVLLATVVLAVAGLRRTRQLVLKSS</sequence>
<protein>
    <submittedName>
        <fullName evidence="3">Uncharacterized protein</fullName>
    </submittedName>
</protein>
<proteinExistence type="predicted"/>
<reference evidence="3 4" key="1">
    <citation type="submission" date="2019-03" db="EMBL/GenBank/DDBJ databases">
        <title>Draft genome sequences of novel Actinobacteria.</title>
        <authorList>
            <person name="Sahin N."/>
            <person name="Ay H."/>
            <person name="Saygin H."/>
        </authorList>
    </citation>
    <scope>NUCLEOTIDE SEQUENCE [LARGE SCALE GENOMIC DNA]</scope>
    <source>
        <strain evidence="3 4">JCM 30547</strain>
    </source>
</reference>
<evidence type="ECO:0000256" key="1">
    <source>
        <dbReference type="SAM" id="Phobius"/>
    </source>
</evidence>
<keyword evidence="1" id="KW-0812">Transmembrane</keyword>
<accession>A0A4R4PCM3</accession>
<dbReference type="Proteomes" id="UP000295075">
    <property type="component" value="Unassembled WGS sequence"/>
</dbReference>
<feature type="transmembrane region" description="Helical" evidence="1">
    <location>
        <begin position="93"/>
        <end position="114"/>
    </location>
</feature>
<organism evidence="3 4">
    <name type="scientific">Kribbella albertanoniae</name>
    <dbReference type="NCBI Taxonomy" id="1266829"/>
    <lineage>
        <taxon>Bacteria</taxon>
        <taxon>Bacillati</taxon>
        <taxon>Actinomycetota</taxon>
        <taxon>Actinomycetes</taxon>
        <taxon>Propionibacteriales</taxon>
        <taxon>Kribbellaceae</taxon>
        <taxon>Kribbella</taxon>
    </lineage>
</organism>